<gene>
    <name evidence="1" type="ORF">N8T08_005423</name>
</gene>
<organism evidence="1 2">
    <name type="scientific">Aspergillus melleus</name>
    <dbReference type="NCBI Taxonomy" id="138277"/>
    <lineage>
        <taxon>Eukaryota</taxon>
        <taxon>Fungi</taxon>
        <taxon>Dikarya</taxon>
        <taxon>Ascomycota</taxon>
        <taxon>Pezizomycotina</taxon>
        <taxon>Eurotiomycetes</taxon>
        <taxon>Eurotiomycetidae</taxon>
        <taxon>Eurotiales</taxon>
        <taxon>Aspergillaceae</taxon>
        <taxon>Aspergillus</taxon>
        <taxon>Aspergillus subgen. Circumdati</taxon>
    </lineage>
</organism>
<reference evidence="1 2" key="1">
    <citation type="journal article" date="2023" name="ACS Omega">
        <title>Identification of the Neoaspergillic Acid Biosynthesis Gene Cluster by Establishing an In Vitro CRISPR-Ribonucleoprotein Genetic System in Aspergillus melleus.</title>
        <authorList>
            <person name="Yuan B."/>
            <person name="Grau M.F."/>
            <person name="Murata R.M."/>
            <person name="Torok T."/>
            <person name="Venkateswaran K."/>
            <person name="Stajich J.E."/>
            <person name="Wang C.C.C."/>
        </authorList>
    </citation>
    <scope>NUCLEOTIDE SEQUENCE [LARGE SCALE GENOMIC DNA]</scope>
    <source>
        <strain evidence="1 2">IMV 1140</strain>
    </source>
</reference>
<comment type="caution">
    <text evidence="1">The sequence shown here is derived from an EMBL/GenBank/DDBJ whole genome shotgun (WGS) entry which is preliminary data.</text>
</comment>
<dbReference type="EMBL" id="JAOPJF010000030">
    <property type="protein sequence ID" value="KAK1144550.1"/>
    <property type="molecule type" value="Genomic_DNA"/>
</dbReference>
<evidence type="ECO:0000313" key="2">
    <source>
        <dbReference type="Proteomes" id="UP001177260"/>
    </source>
</evidence>
<name>A0ACC3B2J0_9EURO</name>
<keyword evidence="2" id="KW-1185">Reference proteome</keyword>
<sequence length="417" mass="46106">MPHIANTPESLLPRTDSLNPSTTCRGTTNSGRPCRRPLTTSPDSPPPTKLAKSDPSVLFCWQHKDQAASVVQEAATAAGVSADPSSQTKPRTSIDTLMERLGVMDLNGDGSSKPHRRRTQKKKKKTRRTICCCFEVIEEEDLPVPARPVQSPPSQPQPQPQMAQVSTPPVDRHRQKDPILKWIPVTLSDQTSTVLASELEKPISDADEPGYIYMFWMTPTDGTNNSNGNETTRSGGPGGPPTREIASSLLPPESGSSRHQNPRRISEALQTAREMNNLTSNPTDTSPGTLRLKIGRANNVQRRLNEWSRQCSHELTLIRYYPYTPSTPSPSPSPARHGAGGRHSSAGGLQAGRKVPHVHRVERLIHLELADIKARDLGKCPDCGKEHREWFEVPADKASLKRVDDCIRRWVEWAETH</sequence>
<accession>A0ACC3B2J0</accession>
<proteinExistence type="predicted"/>
<evidence type="ECO:0000313" key="1">
    <source>
        <dbReference type="EMBL" id="KAK1144550.1"/>
    </source>
</evidence>
<protein>
    <submittedName>
        <fullName evidence="1">Uncharacterized protein</fullName>
    </submittedName>
</protein>
<dbReference type="Proteomes" id="UP001177260">
    <property type="component" value="Unassembled WGS sequence"/>
</dbReference>